<dbReference type="Gene3D" id="3.60.40.10">
    <property type="entry name" value="PPM-type phosphatase domain"/>
    <property type="match status" value="1"/>
</dbReference>
<evidence type="ECO:0000313" key="3">
    <source>
        <dbReference type="Proteomes" id="UP000027946"/>
    </source>
</evidence>
<dbReference type="STRING" id="1121324.CLIT_10c02680"/>
<keyword evidence="3" id="KW-1185">Reference proteome</keyword>
<dbReference type="InterPro" id="IPR001932">
    <property type="entry name" value="PPM-type_phosphatase-like_dom"/>
</dbReference>
<dbReference type="OrthoDB" id="1090916at2"/>
<name>A0A069REU5_PEPLI</name>
<gene>
    <name evidence="2" type="ORF">CLIT_10c02680</name>
</gene>
<feature type="domain" description="PPM-type phosphatase" evidence="1">
    <location>
        <begin position="11"/>
        <end position="224"/>
    </location>
</feature>
<organism evidence="2 3">
    <name type="scientific">Peptoclostridium litorale DSM 5388</name>
    <dbReference type="NCBI Taxonomy" id="1121324"/>
    <lineage>
        <taxon>Bacteria</taxon>
        <taxon>Bacillati</taxon>
        <taxon>Bacillota</taxon>
        <taxon>Clostridia</taxon>
        <taxon>Peptostreptococcales</taxon>
        <taxon>Peptoclostridiaceae</taxon>
        <taxon>Peptoclostridium</taxon>
    </lineage>
</organism>
<dbReference type="InterPro" id="IPR039248">
    <property type="entry name" value="Ptase_RsbX"/>
</dbReference>
<dbReference type="AlphaFoldDB" id="A0A069REU5"/>
<dbReference type="Proteomes" id="UP000027946">
    <property type="component" value="Unassembled WGS sequence"/>
</dbReference>
<sequence length="397" mass="44309">MNKKDNNEVNFIDYAYLNISKSGEELCGDSVEIARYDGGVMAVLSDGLGSGVKANILSTLTSKIAITMLKSGSSIEEVVNIIINTLPVCKVRNLAYSTFTIIHMLDSGKVYVANFDNPEVILRDRTGSRLIRGNEVIISNRKVREEEFEVEDGDTLLAISDGVAHAGIGAALNYAWETENISKYLEKIPKSISALNTAKRIISTCNHLYQEKPYDDATVIVLKYVRQKFVTLFSGPPLEIEDDKKVVKKLMSTYGKKVVCGGTAAQIVARETEHEVEVDMDNINADVPPIAYIKGVDLVTEGVLTLKKALDILRLYNKDIRHLDEFFKGDKHKNGVYLLLKVLLDDATHIRFMVGRRINPAHENFDFPEELASKIDIIKGIKDELKKLGKEVSTEYY</sequence>
<dbReference type="Pfam" id="PF07228">
    <property type="entry name" value="SpoIIE"/>
    <property type="match status" value="1"/>
</dbReference>
<dbReference type="PANTHER" id="PTHR35801:SF1">
    <property type="entry name" value="PHOSPHOSERINE PHOSPHATASE RSBX"/>
    <property type="match status" value="1"/>
</dbReference>
<evidence type="ECO:0000259" key="1">
    <source>
        <dbReference type="SMART" id="SM00331"/>
    </source>
</evidence>
<dbReference type="PANTHER" id="PTHR35801">
    <property type="entry name" value="PHOSPHOSERINE PHOSPHATASE RSBX"/>
    <property type="match status" value="1"/>
</dbReference>
<dbReference type="SMART" id="SM00331">
    <property type="entry name" value="PP2C_SIG"/>
    <property type="match status" value="1"/>
</dbReference>
<dbReference type="InterPro" id="IPR036457">
    <property type="entry name" value="PPM-type-like_dom_sf"/>
</dbReference>
<accession>A0A069REU5</accession>
<dbReference type="SUPFAM" id="SSF81606">
    <property type="entry name" value="PP2C-like"/>
    <property type="match status" value="1"/>
</dbReference>
<evidence type="ECO:0000313" key="2">
    <source>
        <dbReference type="EMBL" id="KDR95541.1"/>
    </source>
</evidence>
<comment type="caution">
    <text evidence="2">The sequence shown here is derived from an EMBL/GenBank/DDBJ whole genome shotgun (WGS) entry which is preliminary data.</text>
</comment>
<dbReference type="EMBL" id="JJMM01000010">
    <property type="protein sequence ID" value="KDR95541.1"/>
    <property type="molecule type" value="Genomic_DNA"/>
</dbReference>
<reference evidence="2 3" key="1">
    <citation type="submission" date="2014-03" db="EMBL/GenBank/DDBJ databases">
        <title>Genome sequence of Clostridium litorale W6, DSM 5388.</title>
        <authorList>
            <person name="Poehlein A."/>
            <person name="Jagirdar A."/>
            <person name="Khonsari B."/>
            <person name="Chibani C.M."/>
            <person name="Gutierrez Gutierrez D.A."/>
            <person name="Davydova E."/>
            <person name="Alghaithi H.S."/>
            <person name="Nair K.P."/>
            <person name="Dhamotharan K."/>
            <person name="Chandran L."/>
            <person name="G W."/>
            <person name="Daniel R."/>
        </authorList>
    </citation>
    <scope>NUCLEOTIDE SEQUENCE [LARGE SCALE GENOMIC DNA]</scope>
    <source>
        <strain evidence="2 3">W6</strain>
    </source>
</reference>
<proteinExistence type="predicted"/>
<protein>
    <submittedName>
        <fullName evidence="2">Serine phosphatase</fullName>
    </submittedName>
</protein>
<dbReference type="eggNOG" id="COG2208">
    <property type="taxonomic scope" value="Bacteria"/>
</dbReference>
<dbReference type="RefSeq" id="WP_038263858.1">
    <property type="nucleotide sequence ID" value="NZ_FSRH01000006.1"/>
</dbReference>